<evidence type="ECO:0000256" key="4">
    <source>
        <dbReference type="ARBA" id="ARBA00023125"/>
    </source>
</evidence>
<feature type="domain" description="Origin recognition complex subunit 3 N-terminal" evidence="7">
    <location>
        <begin position="14"/>
        <end position="344"/>
    </location>
</feature>
<dbReference type="OrthoDB" id="10265211at2759"/>
<keyword evidence="5" id="KW-0539">Nucleus</keyword>
<keyword evidence="10" id="KW-1185">Reference proteome</keyword>
<dbReference type="InterPro" id="IPR040855">
    <property type="entry name" value="ORC_WH_C"/>
</dbReference>
<accession>A0A8K0WVU0</accession>
<dbReference type="GO" id="GO:0005656">
    <property type="term" value="C:nuclear pre-replicative complex"/>
    <property type="evidence" value="ECO:0007669"/>
    <property type="project" value="TreeGrafter"/>
</dbReference>
<evidence type="ECO:0000256" key="3">
    <source>
        <dbReference type="ARBA" id="ARBA00022705"/>
    </source>
</evidence>
<evidence type="ECO:0000313" key="10">
    <source>
        <dbReference type="Proteomes" id="UP000813444"/>
    </source>
</evidence>
<gene>
    <name evidence="9" type="ORF">B0I35DRAFT_423020</name>
</gene>
<dbReference type="InterPro" id="IPR045667">
    <property type="entry name" value="ORC3_N"/>
</dbReference>
<evidence type="ECO:0000259" key="7">
    <source>
        <dbReference type="Pfam" id="PF07034"/>
    </source>
</evidence>
<feature type="domain" description="Origin recognition complex subunit 3 winged helix C-terminal" evidence="8">
    <location>
        <begin position="602"/>
        <end position="704"/>
    </location>
</feature>
<evidence type="ECO:0000313" key="9">
    <source>
        <dbReference type="EMBL" id="KAH7326553.1"/>
    </source>
</evidence>
<evidence type="ECO:0000259" key="8">
    <source>
        <dbReference type="Pfam" id="PF18137"/>
    </source>
</evidence>
<sequence length="705" mass="78971">MASEEAGNDIFTHEDHQAAYVFDPEADDDRKERPSKRRRVSKQSGQKALDGNEPPIFVPLLNGQEKPDCVQQRQALFEASWAMIDERVQEILRDSNSATLDQVSAFVDSAGSECMDRIPAAFVITGPNIASQDLLFEQLSDRLQQATHSKFVGLRSTDTTTLKAALKKIIRDITAQVPGDDEEDEDQIGQQDRKYLDYDLEALNVFTKAQGCEHIFVAIQDSEGFDSGLLSELITLFHSWRPQIPFTLLFGIATSVDLLQARLLKSSCRVLYGAQFDVVQSGTILETVFKSTVASCDVSLRLGVPLLQGMLSRQQDQVAGIQAFIGTLKYSYMSHFYANPLSILVQSDMVDLSTLQPEHFEAVRNLPSFRDHVEQLVNDGTIEDLQQAKSLIEDDDYLLERITLEITQQRKWREKLVRSLLILKAAGAQPGAFSKAYTSAMADGITESHQTHLTERIRRLNADEVLDVLQKLKSLFEDGDAALAIVPDEEEDLELREFTTAQLTHLEQLKAKADEDGTTLRSKYSGQGKVMRTTVIAQKVQLSRDSAALRDEDKQMTDIIDQVTDLLSSRILVAAPKTLLFSECWLYDSRLPSRDAFVPRPRAVFERSLTRPHDYLGCECCKGDGSGVQGTSPATAVLYHLYQETGNLINVADLWAAFSTMVGEVEEDERNTLFLFYRGLAELRTLGFVKSSKKKADHIAKLKWL</sequence>
<dbReference type="PANTHER" id="PTHR12748:SF0">
    <property type="entry name" value="ORIGIN RECOGNITION COMPLEX SUBUNIT 3"/>
    <property type="match status" value="1"/>
</dbReference>
<dbReference type="GO" id="GO:0003688">
    <property type="term" value="F:DNA replication origin binding"/>
    <property type="evidence" value="ECO:0007669"/>
    <property type="project" value="TreeGrafter"/>
</dbReference>
<feature type="region of interest" description="Disordered" evidence="6">
    <location>
        <begin position="1"/>
        <end position="55"/>
    </location>
</feature>
<proteinExistence type="inferred from homology"/>
<dbReference type="PANTHER" id="PTHR12748">
    <property type="entry name" value="ORIGIN RECOGNITION COMPLEX SUBUNIT 3"/>
    <property type="match status" value="1"/>
</dbReference>
<evidence type="ECO:0000256" key="2">
    <source>
        <dbReference type="ARBA" id="ARBA00010977"/>
    </source>
</evidence>
<dbReference type="EMBL" id="JAGPNK010000002">
    <property type="protein sequence ID" value="KAH7326553.1"/>
    <property type="molecule type" value="Genomic_DNA"/>
</dbReference>
<dbReference type="AlphaFoldDB" id="A0A8K0WVU0"/>
<keyword evidence="4" id="KW-0238">DNA-binding</keyword>
<comment type="subcellular location">
    <subcellularLocation>
        <location evidence="1">Nucleus</location>
    </subcellularLocation>
</comment>
<protein>
    <submittedName>
        <fullName evidence="9">Origin recognition complex subunit 3 N-terminus-domain-containing protein</fullName>
    </submittedName>
</protein>
<dbReference type="Pfam" id="PF07034">
    <property type="entry name" value="ORC3_N"/>
    <property type="match status" value="1"/>
</dbReference>
<evidence type="ECO:0000256" key="6">
    <source>
        <dbReference type="SAM" id="MobiDB-lite"/>
    </source>
</evidence>
<evidence type="ECO:0000256" key="5">
    <source>
        <dbReference type="ARBA" id="ARBA00023242"/>
    </source>
</evidence>
<reference evidence="9" key="1">
    <citation type="journal article" date="2021" name="Nat. Commun.">
        <title>Genetic determinants of endophytism in the Arabidopsis root mycobiome.</title>
        <authorList>
            <person name="Mesny F."/>
            <person name="Miyauchi S."/>
            <person name="Thiergart T."/>
            <person name="Pickel B."/>
            <person name="Atanasova L."/>
            <person name="Karlsson M."/>
            <person name="Huettel B."/>
            <person name="Barry K.W."/>
            <person name="Haridas S."/>
            <person name="Chen C."/>
            <person name="Bauer D."/>
            <person name="Andreopoulos W."/>
            <person name="Pangilinan J."/>
            <person name="LaButti K."/>
            <person name="Riley R."/>
            <person name="Lipzen A."/>
            <person name="Clum A."/>
            <person name="Drula E."/>
            <person name="Henrissat B."/>
            <person name="Kohler A."/>
            <person name="Grigoriev I.V."/>
            <person name="Martin F.M."/>
            <person name="Hacquard S."/>
        </authorList>
    </citation>
    <scope>NUCLEOTIDE SEQUENCE</scope>
    <source>
        <strain evidence="9">MPI-CAGE-CH-0235</strain>
    </source>
</reference>
<comment type="similarity">
    <text evidence="2">Belongs to the ORC3 family.</text>
</comment>
<keyword evidence="3" id="KW-0235">DNA replication</keyword>
<comment type="caution">
    <text evidence="9">The sequence shown here is derived from an EMBL/GenBank/DDBJ whole genome shotgun (WGS) entry which is preliminary data.</text>
</comment>
<dbReference type="CDD" id="cd20704">
    <property type="entry name" value="Orc3"/>
    <property type="match status" value="2"/>
</dbReference>
<dbReference type="GO" id="GO:0006270">
    <property type="term" value="P:DNA replication initiation"/>
    <property type="evidence" value="ECO:0007669"/>
    <property type="project" value="TreeGrafter"/>
</dbReference>
<dbReference type="GO" id="GO:0031261">
    <property type="term" value="C:DNA replication preinitiation complex"/>
    <property type="evidence" value="ECO:0007669"/>
    <property type="project" value="TreeGrafter"/>
</dbReference>
<name>A0A8K0WVU0_9HYPO</name>
<evidence type="ECO:0000256" key="1">
    <source>
        <dbReference type="ARBA" id="ARBA00004123"/>
    </source>
</evidence>
<organism evidence="9 10">
    <name type="scientific">Stachybotrys elegans</name>
    <dbReference type="NCBI Taxonomy" id="80388"/>
    <lineage>
        <taxon>Eukaryota</taxon>
        <taxon>Fungi</taxon>
        <taxon>Dikarya</taxon>
        <taxon>Ascomycota</taxon>
        <taxon>Pezizomycotina</taxon>
        <taxon>Sordariomycetes</taxon>
        <taxon>Hypocreomycetidae</taxon>
        <taxon>Hypocreales</taxon>
        <taxon>Stachybotryaceae</taxon>
        <taxon>Stachybotrys</taxon>
    </lineage>
</organism>
<dbReference type="Proteomes" id="UP000813444">
    <property type="component" value="Unassembled WGS sequence"/>
</dbReference>
<dbReference type="Pfam" id="PF18137">
    <property type="entry name" value="WHD_ORC"/>
    <property type="match status" value="1"/>
</dbReference>
<dbReference type="GO" id="GO:0005664">
    <property type="term" value="C:nuclear origin of replication recognition complex"/>
    <property type="evidence" value="ECO:0007669"/>
    <property type="project" value="InterPro"/>
</dbReference>
<dbReference type="InterPro" id="IPR020795">
    <property type="entry name" value="ORC3"/>
</dbReference>